<name>A0A8J2H7D5_COTCN</name>
<gene>
    <name evidence="1" type="ORF">HICCMSTLAB_LOCUS2826</name>
</gene>
<dbReference type="PANTHER" id="PTHR47890:SF1">
    <property type="entry name" value="LD24308P"/>
    <property type="match status" value="1"/>
</dbReference>
<dbReference type="InterPro" id="IPR032062">
    <property type="entry name" value="DUF4803"/>
</dbReference>
<sequence>MRLILMFLGLAQALDINSVYNIDELIEFATGAVNNPSEGATELGALEIDGKKNYAEIIESYLITYPHDEDKEEKLLKLKDLVGKIDEAWEQFGQKDLDDNDKSQLGDLPETVNELYSLFVGDYLPVQVAQSKRPFLCEIKIPEQQRLRRVLQAVGLSELRAFILSLKTGEDSQKSLTRTILYLEETILASKFGFKETSDDLRVCDPPEHVRGETFGEFLGLFQGVSLNTGHTNAPAKTGKCPKYCDNINKYQMNKCHTWQDGFNQKIHCPKKECNGRLFGCFSSGTVVYCALGKDSDRRFPWVQAAYKRWGNPSSECNGTQEKLSDIDTYFLKCSMCLCICSEEDEGSSATRTISLVPQFADIQNNMVVTGVRFQQQDNIFHVQIEESKLEAHMEIDPSSSKWKKFNSFKYNARKGTYSMKKGKTKVELFEEFDFKFLNWDERSINLDKIKAKKGEVIVGVGLRYNSNEKAVEIQIVSWPVDVKTGELEDPVDLDDEEVEVDWITWENTQSQPKEYQNKRFTISLANLDDPVKASKNPRLSDPNDQVKVQTTGFEKDMAQHTIPYIDLQGVTFPEQKAPLTAIELIYKRAKGFGGFISFKVISYDLIDLLHDGMSQEDIDKYQADFNG</sequence>
<dbReference type="Proteomes" id="UP000786811">
    <property type="component" value="Unassembled WGS sequence"/>
</dbReference>
<evidence type="ECO:0000313" key="1">
    <source>
        <dbReference type="EMBL" id="CAG5078743.1"/>
    </source>
</evidence>
<dbReference type="OrthoDB" id="6366357at2759"/>
<dbReference type="AlphaFoldDB" id="A0A8J2H7D5"/>
<dbReference type="Pfam" id="PF16061">
    <property type="entry name" value="DUF4803"/>
    <property type="match status" value="1"/>
</dbReference>
<accession>A0A8J2H7D5</accession>
<organism evidence="1 2">
    <name type="scientific">Cotesia congregata</name>
    <name type="common">Parasitoid wasp</name>
    <name type="synonym">Apanteles congregatus</name>
    <dbReference type="NCBI Taxonomy" id="51543"/>
    <lineage>
        <taxon>Eukaryota</taxon>
        <taxon>Metazoa</taxon>
        <taxon>Ecdysozoa</taxon>
        <taxon>Arthropoda</taxon>
        <taxon>Hexapoda</taxon>
        <taxon>Insecta</taxon>
        <taxon>Pterygota</taxon>
        <taxon>Neoptera</taxon>
        <taxon>Endopterygota</taxon>
        <taxon>Hymenoptera</taxon>
        <taxon>Apocrita</taxon>
        <taxon>Ichneumonoidea</taxon>
        <taxon>Braconidae</taxon>
        <taxon>Microgastrinae</taxon>
        <taxon>Cotesia</taxon>
    </lineage>
</organism>
<dbReference type="PANTHER" id="PTHR47890">
    <property type="entry name" value="LD24308P"/>
    <property type="match status" value="1"/>
</dbReference>
<keyword evidence="2" id="KW-1185">Reference proteome</keyword>
<proteinExistence type="predicted"/>
<protein>
    <submittedName>
        <fullName evidence="1">Uncharacterized protein</fullName>
    </submittedName>
</protein>
<comment type="caution">
    <text evidence="1">The sequence shown here is derived from an EMBL/GenBank/DDBJ whole genome shotgun (WGS) entry which is preliminary data.</text>
</comment>
<reference evidence="1" key="1">
    <citation type="submission" date="2021-04" db="EMBL/GenBank/DDBJ databases">
        <authorList>
            <person name="Chebbi M.A.C M."/>
        </authorList>
    </citation>
    <scope>NUCLEOTIDE SEQUENCE</scope>
</reference>
<evidence type="ECO:0000313" key="2">
    <source>
        <dbReference type="Proteomes" id="UP000786811"/>
    </source>
</evidence>
<dbReference type="EMBL" id="CAJNRD030001117">
    <property type="protein sequence ID" value="CAG5078743.1"/>
    <property type="molecule type" value="Genomic_DNA"/>
</dbReference>